<dbReference type="SUPFAM" id="SSF48264">
    <property type="entry name" value="Cytochrome P450"/>
    <property type="match status" value="1"/>
</dbReference>
<dbReference type="OrthoDB" id="142769at2"/>
<proteinExistence type="inferred from homology"/>
<evidence type="ECO:0000256" key="4">
    <source>
        <dbReference type="ARBA" id="ARBA00023002"/>
    </source>
</evidence>
<evidence type="ECO:0000313" key="8">
    <source>
        <dbReference type="EMBL" id="ALG10873.1"/>
    </source>
</evidence>
<dbReference type="RefSeq" id="WP_054292775.1">
    <property type="nucleotide sequence ID" value="NZ_CP012752.1"/>
</dbReference>
<dbReference type="InterPro" id="IPR002397">
    <property type="entry name" value="Cyt_P450_B"/>
</dbReference>
<dbReference type="GO" id="GO:0020037">
    <property type="term" value="F:heme binding"/>
    <property type="evidence" value="ECO:0007669"/>
    <property type="project" value="InterPro"/>
</dbReference>
<gene>
    <name evidence="8" type="ORF">AOZ06_31870</name>
</gene>
<dbReference type="Proteomes" id="UP000063699">
    <property type="component" value="Chromosome"/>
</dbReference>
<dbReference type="InterPro" id="IPR001128">
    <property type="entry name" value="Cyt_P450"/>
</dbReference>
<accession>A0A0N9I8A5</accession>
<dbReference type="GO" id="GO:0016705">
    <property type="term" value="F:oxidoreductase activity, acting on paired donors, with incorporation or reduction of molecular oxygen"/>
    <property type="evidence" value="ECO:0007669"/>
    <property type="project" value="InterPro"/>
</dbReference>
<keyword evidence="4 7" id="KW-0560">Oxidoreductase</keyword>
<keyword evidence="3 7" id="KW-0479">Metal-binding</keyword>
<evidence type="ECO:0000256" key="1">
    <source>
        <dbReference type="ARBA" id="ARBA00010617"/>
    </source>
</evidence>
<dbReference type="GO" id="GO:0004497">
    <property type="term" value="F:monooxygenase activity"/>
    <property type="evidence" value="ECO:0007669"/>
    <property type="project" value="UniProtKB-KW"/>
</dbReference>
<evidence type="ECO:0000256" key="3">
    <source>
        <dbReference type="ARBA" id="ARBA00022723"/>
    </source>
</evidence>
<organism evidence="8 9">
    <name type="scientific">Kibdelosporangium phytohabitans</name>
    <dbReference type="NCBI Taxonomy" id="860235"/>
    <lineage>
        <taxon>Bacteria</taxon>
        <taxon>Bacillati</taxon>
        <taxon>Actinomycetota</taxon>
        <taxon>Actinomycetes</taxon>
        <taxon>Pseudonocardiales</taxon>
        <taxon>Pseudonocardiaceae</taxon>
        <taxon>Kibdelosporangium</taxon>
    </lineage>
</organism>
<dbReference type="PRINTS" id="PR00359">
    <property type="entry name" value="BP450"/>
</dbReference>
<protein>
    <submittedName>
        <fullName evidence="8">Cytochrome</fullName>
    </submittedName>
</protein>
<dbReference type="CDD" id="cd11029">
    <property type="entry name" value="CYP107-like"/>
    <property type="match status" value="1"/>
</dbReference>
<dbReference type="EMBL" id="CP012752">
    <property type="protein sequence ID" value="ALG10873.1"/>
    <property type="molecule type" value="Genomic_DNA"/>
</dbReference>
<evidence type="ECO:0000256" key="5">
    <source>
        <dbReference type="ARBA" id="ARBA00023004"/>
    </source>
</evidence>
<reference evidence="8 9" key="1">
    <citation type="submission" date="2015-07" db="EMBL/GenBank/DDBJ databases">
        <title>Genome sequencing of Kibdelosporangium phytohabitans.</title>
        <authorList>
            <person name="Qin S."/>
            <person name="Xing K."/>
        </authorList>
    </citation>
    <scope>NUCLEOTIDE SEQUENCE [LARGE SCALE GENOMIC DNA]</scope>
    <source>
        <strain evidence="8 9">KLBMP1111</strain>
    </source>
</reference>
<dbReference type="PANTHER" id="PTHR46696">
    <property type="entry name" value="P450, PUTATIVE (EUROFUNG)-RELATED"/>
    <property type="match status" value="1"/>
</dbReference>
<evidence type="ECO:0000313" key="9">
    <source>
        <dbReference type="Proteomes" id="UP000063699"/>
    </source>
</evidence>
<dbReference type="PROSITE" id="PS00086">
    <property type="entry name" value="CYTOCHROME_P450"/>
    <property type="match status" value="1"/>
</dbReference>
<evidence type="ECO:0000256" key="7">
    <source>
        <dbReference type="RuleBase" id="RU000461"/>
    </source>
</evidence>
<keyword evidence="9" id="KW-1185">Reference proteome</keyword>
<dbReference type="AlphaFoldDB" id="A0A0N9I8A5"/>
<keyword evidence="2 7" id="KW-0349">Heme</keyword>
<evidence type="ECO:0000256" key="6">
    <source>
        <dbReference type="ARBA" id="ARBA00023033"/>
    </source>
</evidence>
<dbReference type="GO" id="GO:0005506">
    <property type="term" value="F:iron ion binding"/>
    <property type="evidence" value="ECO:0007669"/>
    <property type="project" value="InterPro"/>
</dbReference>
<evidence type="ECO:0000256" key="2">
    <source>
        <dbReference type="ARBA" id="ARBA00022617"/>
    </source>
</evidence>
<dbReference type="Gene3D" id="1.10.630.10">
    <property type="entry name" value="Cytochrome P450"/>
    <property type="match status" value="1"/>
</dbReference>
<dbReference type="FunFam" id="1.10.630.10:FF:000018">
    <property type="entry name" value="Cytochrome P450 monooxygenase"/>
    <property type="match status" value="1"/>
</dbReference>
<dbReference type="Pfam" id="PF00067">
    <property type="entry name" value="p450"/>
    <property type="match status" value="1"/>
</dbReference>
<comment type="similarity">
    <text evidence="1 7">Belongs to the cytochrome P450 family.</text>
</comment>
<name>A0A0N9I8A5_9PSEU</name>
<keyword evidence="6 7" id="KW-0503">Monooxygenase</keyword>
<keyword evidence="5 7" id="KW-0408">Iron</keyword>
<dbReference type="STRING" id="860235.AOZ06_31870"/>
<sequence>MSDGSPFLETSPSARLAAFSALVESGPVHQVTLFTGVPVWLVTGHAETRQLLTHPNVVKSLTEVPHREHTPEDLVKATNTHMLAANPPDHTRLRKLVSAVFTRRRIDELEPRIKQLSAALLDEVAAQGGGPVDLLSAYGYPLPITVICELVGVPSIQRDEFRDLSQTVMTGPTQTVEVYLAAVTKLVELIRHMIEVKRATPGDDLLSGLIAVRDDGDKLTDDELTSMIYLLLIAGHETTVNLIVNGVYTLLKHPEQLAALRKDPSLVTSAVEELLRYDGPVMVSIPAVTNGPVEIGDVTIPPGAVVMSALASANRDPRRFAAPDTMDITRSDNSHVTFGHGIHHCLGAPLARLEARIAFSDLLGRFPRLRLADPDAEPARYPGLLLNGMARLDVLLE</sequence>
<dbReference type="InterPro" id="IPR017972">
    <property type="entry name" value="Cyt_P450_CS"/>
</dbReference>
<dbReference type="KEGG" id="kphy:AOZ06_31870"/>
<dbReference type="InterPro" id="IPR036396">
    <property type="entry name" value="Cyt_P450_sf"/>
</dbReference>
<dbReference type="PANTHER" id="PTHR46696:SF1">
    <property type="entry name" value="CYTOCHROME P450 YJIB-RELATED"/>
    <property type="match status" value="1"/>
</dbReference>